<evidence type="ECO:0000313" key="2">
    <source>
        <dbReference type="Proteomes" id="UP000789366"/>
    </source>
</evidence>
<sequence>PLNFTKMPLNPGKSSAVIGLMPLNPGKSATVIGFNGIYDGEKTECDSECFYVI</sequence>
<evidence type="ECO:0000313" key="1">
    <source>
        <dbReference type="EMBL" id="CAG8438785.1"/>
    </source>
</evidence>
<reference evidence="1" key="1">
    <citation type="submission" date="2021-06" db="EMBL/GenBank/DDBJ databases">
        <authorList>
            <person name="Kallberg Y."/>
            <person name="Tangrot J."/>
            <person name="Rosling A."/>
        </authorList>
    </citation>
    <scope>NUCLEOTIDE SEQUENCE</scope>
    <source>
        <strain evidence="1">28 12/20/2015</strain>
    </source>
</reference>
<organism evidence="1 2">
    <name type="scientific">Cetraspora pellucida</name>
    <dbReference type="NCBI Taxonomy" id="1433469"/>
    <lineage>
        <taxon>Eukaryota</taxon>
        <taxon>Fungi</taxon>
        <taxon>Fungi incertae sedis</taxon>
        <taxon>Mucoromycota</taxon>
        <taxon>Glomeromycotina</taxon>
        <taxon>Glomeromycetes</taxon>
        <taxon>Diversisporales</taxon>
        <taxon>Gigasporaceae</taxon>
        <taxon>Cetraspora</taxon>
    </lineage>
</organism>
<feature type="non-terminal residue" evidence="1">
    <location>
        <position position="1"/>
    </location>
</feature>
<gene>
    <name evidence="1" type="ORF">SPELUC_LOCUS10</name>
</gene>
<accession>A0ACA9JVR7</accession>
<dbReference type="Proteomes" id="UP000789366">
    <property type="component" value="Unassembled WGS sequence"/>
</dbReference>
<keyword evidence="2" id="KW-1185">Reference proteome</keyword>
<name>A0ACA9JVR7_9GLOM</name>
<comment type="caution">
    <text evidence="1">The sequence shown here is derived from an EMBL/GenBank/DDBJ whole genome shotgun (WGS) entry which is preliminary data.</text>
</comment>
<proteinExistence type="predicted"/>
<dbReference type="EMBL" id="CAJVPW010000004">
    <property type="protein sequence ID" value="CAG8438785.1"/>
    <property type="molecule type" value="Genomic_DNA"/>
</dbReference>
<protein>
    <submittedName>
        <fullName evidence="1">10741_t:CDS:1</fullName>
    </submittedName>
</protein>